<dbReference type="AlphaFoldDB" id="A0A194PHW6"/>
<organism evidence="1 2">
    <name type="scientific">Papilio xuthus</name>
    <name type="common">Asian swallowtail butterfly</name>
    <dbReference type="NCBI Taxonomy" id="66420"/>
    <lineage>
        <taxon>Eukaryota</taxon>
        <taxon>Metazoa</taxon>
        <taxon>Ecdysozoa</taxon>
        <taxon>Arthropoda</taxon>
        <taxon>Hexapoda</taxon>
        <taxon>Insecta</taxon>
        <taxon>Pterygota</taxon>
        <taxon>Neoptera</taxon>
        <taxon>Endopterygota</taxon>
        <taxon>Lepidoptera</taxon>
        <taxon>Glossata</taxon>
        <taxon>Ditrysia</taxon>
        <taxon>Papilionoidea</taxon>
        <taxon>Papilionidae</taxon>
        <taxon>Papilioninae</taxon>
        <taxon>Papilio</taxon>
    </lineage>
</organism>
<name>A0A194PHW6_PAPXU</name>
<evidence type="ECO:0000313" key="2">
    <source>
        <dbReference type="Proteomes" id="UP000053268"/>
    </source>
</evidence>
<dbReference type="EMBL" id="KQ459603">
    <property type="protein sequence ID" value="KPI93011.1"/>
    <property type="molecule type" value="Genomic_DNA"/>
</dbReference>
<keyword evidence="2" id="KW-1185">Reference proteome</keyword>
<gene>
    <name evidence="1" type="ORF">RR46_14232</name>
</gene>
<accession>A0A194PHW6</accession>
<proteinExistence type="predicted"/>
<protein>
    <submittedName>
        <fullName evidence="1">Uncharacterized protein</fullName>
    </submittedName>
</protein>
<reference evidence="1 2" key="1">
    <citation type="journal article" date="2015" name="Nat. Commun.">
        <title>Outbred genome sequencing and CRISPR/Cas9 gene editing in butterflies.</title>
        <authorList>
            <person name="Li X."/>
            <person name="Fan D."/>
            <person name="Zhang W."/>
            <person name="Liu G."/>
            <person name="Zhang L."/>
            <person name="Zhao L."/>
            <person name="Fang X."/>
            <person name="Chen L."/>
            <person name="Dong Y."/>
            <person name="Chen Y."/>
            <person name="Ding Y."/>
            <person name="Zhao R."/>
            <person name="Feng M."/>
            <person name="Zhu Y."/>
            <person name="Feng Y."/>
            <person name="Jiang X."/>
            <person name="Zhu D."/>
            <person name="Xiang H."/>
            <person name="Feng X."/>
            <person name="Li S."/>
            <person name="Wang J."/>
            <person name="Zhang G."/>
            <person name="Kronforst M.R."/>
            <person name="Wang W."/>
        </authorList>
    </citation>
    <scope>NUCLEOTIDE SEQUENCE [LARGE SCALE GENOMIC DNA]</scope>
    <source>
        <strain evidence="1">Ya'a_city_454_Px</strain>
        <tissue evidence="1">Whole body</tissue>
    </source>
</reference>
<dbReference type="Proteomes" id="UP000053268">
    <property type="component" value="Unassembled WGS sequence"/>
</dbReference>
<sequence>MALGLYSHYRKHESLDFVTYICLFNRYKDLILWVSDTEITVSNISSSLSFIVDKTVIICLHFYPKHYDLQMDIMIRVKCCQETKNPK</sequence>
<evidence type="ECO:0000313" key="1">
    <source>
        <dbReference type="EMBL" id="KPI93011.1"/>
    </source>
</evidence>